<evidence type="ECO:0000256" key="1">
    <source>
        <dbReference type="SAM" id="MobiDB-lite"/>
    </source>
</evidence>
<evidence type="ECO:0000313" key="2">
    <source>
        <dbReference type="EMBL" id="KEJ82824.1"/>
    </source>
</evidence>
<accession>A0A073HZF3</accession>
<dbReference type="EMBL" id="ARYC01003591">
    <property type="protein sequence ID" value="KEJ82824.1"/>
    <property type="molecule type" value="Genomic_DNA"/>
</dbReference>
<protein>
    <submittedName>
        <fullName evidence="2">Uncharacterized protein</fullName>
    </submittedName>
</protein>
<proteinExistence type="predicted"/>
<name>A0A073HZF3_9SPIT</name>
<feature type="region of interest" description="Disordered" evidence="1">
    <location>
        <begin position="1"/>
        <end position="20"/>
    </location>
</feature>
<sequence length="120" mass="14008">MPNKKKKQKKPTEKKQPKKKTYEIEAIKDVVISKLRSSGQAFPPRMMNGFPITILRAQQLYKWLMILLIQKNHNQRTLLSLMSCLKGGKEKINNQKKKRQTKQIIQIPIIFPQVSPSLKL</sequence>
<organism evidence="2 3">
    <name type="scientific">Oxytricha trifallax</name>
    <dbReference type="NCBI Taxonomy" id="1172189"/>
    <lineage>
        <taxon>Eukaryota</taxon>
        <taxon>Sar</taxon>
        <taxon>Alveolata</taxon>
        <taxon>Ciliophora</taxon>
        <taxon>Intramacronucleata</taxon>
        <taxon>Spirotrichea</taxon>
        <taxon>Stichotrichia</taxon>
        <taxon>Sporadotrichida</taxon>
        <taxon>Oxytrichidae</taxon>
        <taxon>Oxytrichinae</taxon>
        <taxon>Oxytricha</taxon>
    </lineage>
</organism>
<reference evidence="3" key="1">
    <citation type="journal article" date="2014" name="Cell">
        <title>The Architecture of a Scrambled Genome Reveals Massive Levels of Genomic Rearrangement during Development.</title>
        <authorList>
            <person name="Chen X."/>
            <person name="Bracht J.R."/>
            <person name="Goldman A.D."/>
            <person name="Dolzhenko E."/>
            <person name="Clay D.M."/>
            <person name="Swart E.C."/>
            <person name="Perlman D.H."/>
            <person name="Doak T.G."/>
            <person name="Stuart A."/>
            <person name="Amemiya C.T."/>
            <person name="Sebra R.P."/>
            <person name="Landweber L.F."/>
        </authorList>
    </citation>
    <scope>NUCLEOTIDE SEQUENCE [LARGE SCALE GENOMIC DNA]</scope>
    <source>
        <strain evidence="3">JRB310</strain>
    </source>
</reference>
<feature type="compositionally biased region" description="Basic and acidic residues" evidence="1">
    <location>
        <begin position="10"/>
        <end position="20"/>
    </location>
</feature>
<keyword evidence="3" id="KW-1185">Reference proteome</keyword>
<comment type="caution">
    <text evidence="2">The sequence shown here is derived from an EMBL/GenBank/DDBJ whole genome shotgun (WGS) entry which is preliminary data.</text>
</comment>
<dbReference type="Proteomes" id="UP000053232">
    <property type="component" value="Unassembled WGS sequence"/>
</dbReference>
<dbReference type="AlphaFoldDB" id="A0A073HZF3"/>
<gene>
    <name evidence="2" type="ORF">OXYTRIMIC_666</name>
</gene>
<evidence type="ECO:0000313" key="3">
    <source>
        <dbReference type="Proteomes" id="UP000053232"/>
    </source>
</evidence>